<comment type="caution">
    <text evidence="8">The sequence shown here is derived from an EMBL/GenBank/DDBJ whole genome shotgun (WGS) entry which is preliminary data.</text>
</comment>
<protein>
    <recommendedName>
        <fullName evidence="4">Dihydrolipoamide acetyltransferase component of pyruvate dehydrogenase complex</fullName>
        <ecNumber evidence="4">2.3.1.-</ecNumber>
    </recommendedName>
</protein>
<keyword evidence="9" id="KW-1185">Reference proteome</keyword>
<dbReference type="PROSITE" id="PS50968">
    <property type="entry name" value="BIOTINYL_LIPOYL"/>
    <property type="match status" value="1"/>
</dbReference>
<organism evidence="8 9">
    <name type="scientific">Candidatus Seongchinamella marina</name>
    <dbReference type="NCBI Taxonomy" id="2518990"/>
    <lineage>
        <taxon>Bacteria</taxon>
        <taxon>Pseudomonadati</taxon>
        <taxon>Pseudomonadota</taxon>
        <taxon>Gammaproteobacteria</taxon>
        <taxon>Cellvibrionales</taxon>
        <taxon>Halieaceae</taxon>
        <taxon>Seongchinamella</taxon>
    </lineage>
</organism>
<gene>
    <name evidence="8" type="ORF">EYC87_01630</name>
</gene>
<dbReference type="Proteomes" id="UP001143307">
    <property type="component" value="Unassembled WGS sequence"/>
</dbReference>
<evidence type="ECO:0000256" key="2">
    <source>
        <dbReference type="ARBA" id="ARBA00007317"/>
    </source>
</evidence>
<dbReference type="InterPro" id="IPR004167">
    <property type="entry name" value="PSBD"/>
</dbReference>
<comment type="similarity">
    <text evidence="2 4">Belongs to the 2-oxoacid dehydrogenase family.</text>
</comment>
<reference evidence="8" key="1">
    <citation type="submission" date="2019-02" db="EMBL/GenBank/DDBJ databases">
        <authorList>
            <person name="Li S.-H."/>
        </authorList>
    </citation>
    <scope>NUCLEOTIDE SEQUENCE</scope>
    <source>
        <strain evidence="8">IMCC8485</strain>
    </source>
</reference>
<accession>A0ABT3SRL5</accession>
<dbReference type="InterPro" id="IPR045257">
    <property type="entry name" value="E2/Pdx1"/>
</dbReference>
<dbReference type="PANTHER" id="PTHR23151">
    <property type="entry name" value="DIHYDROLIPOAMIDE ACETYL/SUCCINYL-TRANSFERASE-RELATED"/>
    <property type="match status" value="1"/>
</dbReference>
<dbReference type="InterPro" id="IPR023213">
    <property type="entry name" value="CAT-like_dom_sf"/>
</dbReference>
<dbReference type="InterPro" id="IPR001078">
    <property type="entry name" value="2-oxoacid_DH_actylTfrase"/>
</dbReference>
<proteinExistence type="inferred from homology"/>
<evidence type="ECO:0000313" key="9">
    <source>
        <dbReference type="Proteomes" id="UP001143307"/>
    </source>
</evidence>
<dbReference type="CDD" id="cd06849">
    <property type="entry name" value="lipoyl_domain"/>
    <property type="match status" value="1"/>
</dbReference>
<comment type="cofactor">
    <cofactor evidence="1 4">
        <name>(R)-lipoate</name>
        <dbReference type="ChEBI" id="CHEBI:83088"/>
    </cofactor>
</comment>
<evidence type="ECO:0000313" key="8">
    <source>
        <dbReference type="EMBL" id="MCX2972286.1"/>
    </source>
</evidence>
<keyword evidence="3 4" id="KW-0450">Lipoyl</keyword>
<dbReference type="PANTHER" id="PTHR23151:SF90">
    <property type="entry name" value="DIHYDROLIPOYLLYSINE-RESIDUE ACETYLTRANSFERASE COMPONENT OF PYRUVATE DEHYDROGENASE COMPLEX, MITOCHONDRIAL-RELATED"/>
    <property type="match status" value="1"/>
</dbReference>
<keyword evidence="4" id="KW-0012">Acyltransferase</keyword>
<sequence>MSEIYAIAVPKWGIEMIEGTVNVWNKAVGDSVTKGEEILEMESDKIVNVWESPVDGVLRRIVAEEGDAHPVGALLGIIADAAIDDAAIDAFIADFSGAAESGSAEAKPAEASAPAAAPGGDAATRSTPAVRKLAQELEVDLNGVTGTGRRGRITEDDVRAAASAGDAGGTAANVEVIPLSATRQTIAKRLTEAKQQIPHYYLTVEYDLDGLLAHRASHNASDDTRISVNDLIVSCVSKALMREPKLNINMIDNAIHQFSDANVSVAIATDDGLYPATIRAAQNLSAAEIAQATAALAQKAKDGKLTREDLSDGSFTVSNLGMFGVSSFTAIINPPMGAILALGKAEQKPVVKDGEIGIATRISATLACDHRVIDGAVGARFLQVLGEEIANLS</sequence>
<dbReference type="PROSITE" id="PS51826">
    <property type="entry name" value="PSBD"/>
    <property type="match status" value="1"/>
</dbReference>
<dbReference type="Gene3D" id="2.40.50.100">
    <property type="match status" value="1"/>
</dbReference>
<dbReference type="Gene3D" id="3.30.559.10">
    <property type="entry name" value="Chloramphenicol acetyltransferase-like domain"/>
    <property type="match status" value="1"/>
</dbReference>
<feature type="compositionally biased region" description="Low complexity" evidence="5">
    <location>
        <begin position="105"/>
        <end position="123"/>
    </location>
</feature>
<dbReference type="EC" id="2.3.1.-" evidence="4"/>
<feature type="domain" description="Peripheral subunit-binding (PSBD)" evidence="7">
    <location>
        <begin position="125"/>
        <end position="162"/>
    </location>
</feature>
<dbReference type="SUPFAM" id="SSF52777">
    <property type="entry name" value="CoA-dependent acyltransferases"/>
    <property type="match status" value="1"/>
</dbReference>
<evidence type="ECO:0000259" key="6">
    <source>
        <dbReference type="PROSITE" id="PS50968"/>
    </source>
</evidence>
<evidence type="ECO:0000256" key="1">
    <source>
        <dbReference type="ARBA" id="ARBA00001938"/>
    </source>
</evidence>
<dbReference type="SUPFAM" id="SSF51230">
    <property type="entry name" value="Single hybrid motif"/>
    <property type="match status" value="1"/>
</dbReference>
<dbReference type="EMBL" id="SHNP01000001">
    <property type="protein sequence ID" value="MCX2972286.1"/>
    <property type="molecule type" value="Genomic_DNA"/>
</dbReference>
<dbReference type="InterPro" id="IPR000089">
    <property type="entry name" value="Biotin_lipoyl"/>
</dbReference>
<feature type="region of interest" description="Disordered" evidence="5">
    <location>
        <begin position="105"/>
        <end position="126"/>
    </location>
</feature>
<dbReference type="RefSeq" id="WP_279251322.1">
    <property type="nucleotide sequence ID" value="NZ_SHNP01000001.1"/>
</dbReference>
<dbReference type="InterPro" id="IPR011053">
    <property type="entry name" value="Single_hybrid_motif"/>
</dbReference>
<keyword evidence="4" id="KW-0808">Transferase</keyword>
<evidence type="ECO:0000256" key="4">
    <source>
        <dbReference type="RuleBase" id="RU003423"/>
    </source>
</evidence>
<evidence type="ECO:0000259" key="7">
    <source>
        <dbReference type="PROSITE" id="PS51826"/>
    </source>
</evidence>
<dbReference type="Pfam" id="PF02817">
    <property type="entry name" value="E3_binding"/>
    <property type="match status" value="1"/>
</dbReference>
<dbReference type="Pfam" id="PF00198">
    <property type="entry name" value="2-oxoacid_dh"/>
    <property type="match status" value="1"/>
</dbReference>
<evidence type="ECO:0000256" key="5">
    <source>
        <dbReference type="SAM" id="MobiDB-lite"/>
    </source>
</evidence>
<dbReference type="InterPro" id="IPR036625">
    <property type="entry name" value="E3-bd_dom_sf"/>
</dbReference>
<evidence type="ECO:0000256" key="3">
    <source>
        <dbReference type="ARBA" id="ARBA00022823"/>
    </source>
</evidence>
<dbReference type="SUPFAM" id="SSF47005">
    <property type="entry name" value="Peripheral subunit-binding domain of 2-oxo acid dehydrogenase complex"/>
    <property type="match status" value="1"/>
</dbReference>
<dbReference type="Pfam" id="PF00364">
    <property type="entry name" value="Biotin_lipoyl"/>
    <property type="match status" value="1"/>
</dbReference>
<dbReference type="Gene3D" id="4.10.320.10">
    <property type="entry name" value="E3-binding domain"/>
    <property type="match status" value="1"/>
</dbReference>
<name>A0ABT3SRL5_9GAMM</name>
<feature type="domain" description="Lipoyl-binding" evidence="6">
    <location>
        <begin position="4"/>
        <end position="79"/>
    </location>
</feature>